<sequence length="238" mass="27315">MTDYFKEYDLKDYSEIVQELTEYYSKSLDIDFQRGSFFNTFDRVMAEKVFKISMTEICLQDRNCIVYDIPEPEAEAFVVYAQRRPILFDYCIHICTANIINGAPLPLALRFFSTRVLDGEIKRPTPAHRERRSDFDKSVVTYQMLVTAAVLHGLPLTRNDATDGGSACDAVAEAMKNCGERVTYTQLKDFCVHPKKKNLRDEVETFLRFENGDQAVLISTPSPTRGLREILTKIHGTR</sequence>
<gene>
    <name evidence="1" type="ORF">RUA8715_02304</name>
</gene>
<dbReference type="RefSeq" id="WP_093963844.1">
    <property type="nucleotide sequence ID" value="NZ_FXYG01000003.1"/>
</dbReference>
<reference evidence="2" key="1">
    <citation type="submission" date="2017-05" db="EMBL/GenBank/DDBJ databases">
        <authorList>
            <person name="Rodrigo-Torres L."/>
            <person name="Arahal R. D."/>
            <person name="Lucena T."/>
        </authorList>
    </citation>
    <scope>NUCLEOTIDE SEQUENCE [LARGE SCALE GENOMIC DNA]</scope>
    <source>
        <strain evidence="2">CECT 8715</strain>
    </source>
</reference>
<evidence type="ECO:0000313" key="2">
    <source>
        <dbReference type="Proteomes" id="UP000202485"/>
    </source>
</evidence>
<protein>
    <submittedName>
        <fullName evidence="1">Uncharacterized protein</fullName>
    </submittedName>
</protein>
<organism evidence="1 2">
    <name type="scientific">Ruegeria arenilitoris</name>
    <dbReference type="NCBI Taxonomy" id="1173585"/>
    <lineage>
        <taxon>Bacteria</taxon>
        <taxon>Pseudomonadati</taxon>
        <taxon>Pseudomonadota</taxon>
        <taxon>Alphaproteobacteria</taxon>
        <taxon>Rhodobacterales</taxon>
        <taxon>Roseobacteraceae</taxon>
        <taxon>Ruegeria</taxon>
    </lineage>
</organism>
<dbReference type="EMBL" id="FXYG01000003">
    <property type="protein sequence ID" value="SMX43917.1"/>
    <property type="molecule type" value="Genomic_DNA"/>
</dbReference>
<accession>A0A238KMN9</accession>
<dbReference type="AlphaFoldDB" id="A0A238KMN9"/>
<evidence type="ECO:0000313" key="1">
    <source>
        <dbReference type="EMBL" id="SMX43917.1"/>
    </source>
</evidence>
<proteinExistence type="predicted"/>
<name>A0A238KMN9_9RHOB</name>
<dbReference type="OrthoDB" id="7876751at2"/>
<dbReference type="Proteomes" id="UP000202485">
    <property type="component" value="Unassembled WGS sequence"/>
</dbReference>
<keyword evidence="2" id="KW-1185">Reference proteome</keyword>